<dbReference type="PANTHER" id="PTHR43822">
    <property type="entry name" value="HOMOACONITASE, MITOCHONDRIAL-RELATED"/>
    <property type="match status" value="1"/>
</dbReference>
<dbReference type="GO" id="GO:0003861">
    <property type="term" value="F:3-isopropylmalate dehydratase activity"/>
    <property type="evidence" value="ECO:0007669"/>
    <property type="project" value="UniProtKB-EC"/>
</dbReference>
<dbReference type="InterPro" id="IPR015931">
    <property type="entry name" value="Acnase/IPM_dHydase_lsu_aba_1/3"/>
</dbReference>
<evidence type="ECO:0000256" key="6">
    <source>
        <dbReference type="ARBA" id="ARBA00023239"/>
    </source>
</evidence>
<dbReference type="AlphaFoldDB" id="A0A350HA03"/>
<evidence type="ECO:0000256" key="1">
    <source>
        <dbReference type="ARBA" id="ARBA00001966"/>
    </source>
</evidence>
<name>A0A350HA03_UNCW3</name>
<dbReference type="InterPro" id="IPR001030">
    <property type="entry name" value="Acoase/IPM_deHydtase_lsu_aba"/>
</dbReference>
<dbReference type="Pfam" id="PF00330">
    <property type="entry name" value="Aconitase"/>
    <property type="match status" value="1"/>
</dbReference>
<comment type="caution">
    <text evidence="8">The sequence shown here is derived from an EMBL/GenBank/DDBJ whole genome shotgun (WGS) entry which is preliminary data.</text>
</comment>
<comment type="cofactor">
    <cofactor evidence="1">
        <name>[4Fe-4S] cluster</name>
        <dbReference type="ChEBI" id="CHEBI:49883"/>
    </cofactor>
</comment>
<dbReference type="EMBL" id="DMZY01000124">
    <property type="protein sequence ID" value="HAV92369.1"/>
    <property type="molecule type" value="Genomic_DNA"/>
</dbReference>
<accession>A0A350HA03</accession>
<dbReference type="Proteomes" id="UP000264062">
    <property type="component" value="Unassembled WGS sequence"/>
</dbReference>
<dbReference type="InterPro" id="IPR050067">
    <property type="entry name" value="IPM_dehydratase_rel_enz"/>
</dbReference>
<organism evidence="8 9">
    <name type="scientific">candidate division WOR-3 bacterium</name>
    <dbReference type="NCBI Taxonomy" id="2052148"/>
    <lineage>
        <taxon>Bacteria</taxon>
        <taxon>Bacteria division WOR-3</taxon>
    </lineage>
</organism>
<evidence type="ECO:0000313" key="8">
    <source>
        <dbReference type="EMBL" id="HAV92369.1"/>
    </source>
</evidence>
<dbReference type="GO" id="GO:0008652">
    <property type="term" value="P:amino acid biosynthetic process"/>
    <property type="evidence" value="ECO:0007669"/>
    <property type="project" value="InterPro"/>
</dbReference>
<dbReference type="GO" id="GO:0019752">
    <property type="term" value="P:carboxylic acid metabolic process"/>
    <property type="evidence" value="ECO:0007669"/>
    <property type="project" value="UniProtKB-ARBA"/>
</dbReference>
<reference evidence="8 9" key="1">
    <citation type="journal article" date="2018" name="Nat. Biotechnol.">
        <title>A standardized bacterial taxonomy based on genome phylogeny substantially revises the tree of life.</title>
        <authorList>
            <person name="Parks D.H."/>
            <person name="Chuvochina M."/>
            <person name="Waite D.W."/>
            <person name="Rinke C."/>
            <person name="Skarshewski A."/>
            <person name="Chaumeil P.A."/>
            <person name="Hugenholtz P."/>
        </authorList>
    </citation>
    <scope>NUCLEOTIDE SEQUENCE [LARGE SCALE GENOMIC DNA]</scope>
    <source>
        <strain evidence="8">UBA9956</strain>
    </source>
</reference>
<dbReference type="GO" id="GO:0046872">
    <property type="term" value="F:metal ion binding"/>
    <property type="evidence" value="ECO:0007669"/>
    <property type="project" value="UniProtKB-KW"/>
</dbReference>
<proteinExistence type="predicted"/>
<sequence>STVVFGSDSHTTSHGAFGAAGIPVGRTETASLWALGETWLKVPESFKIIIKGTPQKNIFPKDVILHIIGKIGADGATYISVEFTGEYVDKMSMGGRMTFCNLSAEMGAKDAIIPVDDTTRAFLKDRLKKEYEPLYADKDAKYAKTLEFDVTNLKPQIAKPHKVDNVSDVSEVAGKKVDVFFLGTCTNGRVEDLEVAANILKGKKIKADSRLLVYPASKEVLLTCLDKGIIKTLVEAGGEINTPACGPCLGAYGGVLAPNERALSTANRNFKGRMGCSENTEVYLASPATVAVSALYGEITEYKGE</sequence>
<dbReference type="InterPro" id="IPR036008">
    <property type="entry name" value="Aconitase_4Fe-4S_dom"/>
</dbReference>
<keyword evidence="2" id="KW-0004">4Fe-4S</keyword>
<keyword evidence="4" id="KW-0408">Iron</keyword>
<dbReference type="Gene3D" id="3.30.499.10">
    <property type="entry name" value="Aconitase, domain 3"/>
    <property type="match status" value="2"/>
</dbReference>
<evidence type="ECO:0000259" key="7">
    <source>
        <dbReference type="Pfam" id="PF00330"/>
    </source>
</evidence>
<dbReference type="EC" id="4.2.1.33" evidence="8"/>
<dbReference type="InterPro" id="IPR006251">
    <property type="entry name" value="Homoacnase/IPMdehydase_lsu"/>
</dbReference>
<dbReference type="InterPro" id="IPR018136">
    <property type="entry name" value="Aconitase_4Fe-4S_BS"/>
</dbReference>
<feature type="non-terminal residue" evidence="8">
    <location>
        <position position="1"/>
    </location>
</feature>
<keyword evidence="5" id="KW-0411">Iron-sulfur</keyword>
<protein>
    <submittedName>
        <fullName evidence="8">3-isopropylmalate dehydratase large subunit</fullName>
        <ecNumber evidence="8">4.2.1.33</ecNumber>
    </submittedName>
</protein>
<feature type="domain" description="Aconitase/3-isopropylmalate dehydratase large subunit alpha/beta/alpha" evidence="7">
    <location>
        <begin position="3"/>
        <end position="297"/>
    </location>
</feature>
<evidence type="ECO:0000256" key="4">
    <source>
        <dbReference type="ARBA" id="ARBA00023004"/>
    </source>
</evidence>
<evidence type="ECO:0000256" key="2">
    <source>
        <dbReference type="ARBA" id="ARBA00022485"/>
    </source>
</evidence>
<keyword evidence="3" id="KW-0479">Metal-binding</keyword>
<gene>
    <name evidence="8" type="ORF">DCW38_04225</name>
</gene>
<dbReference type="NCBIfam" id="NF001614">
    <property type="entry name" value="PRK00402.1"/>
    <property type="match status" value="1"/>
</dbReference>
<dbReference type="PROSITE" id="PS01244">
    <property type="entry name" value="ACONITASE_2"/>
    <property type="match status" value="1"/>
</dbReference>
<dbReference type="SUPFAM" id="SSF53732">
    <property type="entry name" value="Aconitase iron-sulfur domain"/>
    <property type="match status" value="1"/>
</dbReference>
<dbReference type="NCBIfam" id="TIGR01343">
    <property type="entry name" value="hacA_fam"/>
    <property type="match status" value="1"/>
</dbReference>
<evidence type="ECO:0000256" key="5">
    <source>
        <dbReference type="ARBA" id="ARBA00023014"/>
    </source>
</evidence>
<dbReference type="PANTHER" id="PTHR43822:SF2">
    <property type="entry name" value="HOMOACONITASE, MITOCHONDRIAL"/>
    <property type="match status" value="1"/>
</dbReference>
<dbReference type="PRINTS" id="PR00415">
    <property type="entry name" value="ACONITASE"/>
</dbReference>
<dbReference type="GO" id="GO:0051539">
    <property type="term" value="F:4 iron, 4 sulfur cluster binding"/>
    <property type="evidence" value="ECO:0007669"/>
    <property type="project" value="UniProtKB-KW"/>
</dbReference>
<evidence type="ECO:0000313" key="9">
    <source>
        <dbReference type="Proteomes" id="UP000264062"/>
    </source>
</evidence>
<keyword evidence="6 8" id="KW-0456">Lyase</keyword>
<evidence type="ECO:0000256" key="3">
    <source>
        <dbReference type="ARBA" id="ARBA00022723"/>
    </source>
</evidence>